<dbReference type="PANTHER" id="PTHR28592:SF1">
    <property type="entry name" value="ARMADILLO REPEAT-CONTAINING PROTEIN 1"/>
    <property type="match status" value="1"/>
</dbReference>
<dbReference type="EMBL" id="CAJFDH010000002">
    <property type="protein sequence ID" value="CAD5209246.1"/>
    <property type="molecule type" value="Genomic_DNA"/>
</dbReference>
<gene>
    <name evidence="1" type="ORF">BOKJ2_LOCUS2584</name>
</gene>
<reference evidence="1" key="1">
    <citation type="submission" date="2020-09" db="EMBL/GenBank/DDBJ databases">
        <authorList>
            <person name="Kikuchi T."/>
        </authorList>
    </citation>
    <scope>NUCLEOTIDE SEQUENCE</scope>
    <source>
        <strain evidence="1">SH1</strain>
    </source>
</reference>
<dbReference type="Proteomes" id="UP000614601">
    <property type="component" value="Unassembled WGS sequence"/>
</dbReference>
<comment type="caution">
    <text evidence="1">The sequence shown here is derived from an EMBL/GenBank/DDBJ whole genome shotgun (WGS) entry which is preliminary data.</text>
</comment>
<dbReference type="Proteomes" id="UP000783686">
    <property type="component" value="Unassembled WGS sequence"/>
</dbReference>
<name>A0A811K244_9BILA</name>
<dbReference type="AlphaFoldDB" id="A0A811K244"/>
<accession>A0A811K244</accession>
<sequence>MPEVPDKSPSDAIVQVFQQYYKIASNSIGTRVTLIQDQSIRDHISNLAENPVPAVALIICKLIMVLSDQRKHARMLAEAGYIPILGRFTENDYLPVKLIAKYIQLQSRLNNSMKDAASPSKMEPKRRTKEMVFVLPILDELQQAAISQNTLQKIKGMVSLSFNLNPDKSQVNCVIRCLLHVEPKQIVDQIHKSGIEEVGYVHTNDDGTKETMMFYKDTDVNIEDDLPQYLDENIAVFDPKTALATGGCAQNAGWFSSAKQLLGFW</sequence>
<dbReference type="EMBL" id="CAJFCW020000002">
    <property type="protein sequence ID" value="CAG9088834.1"/>
    <property type="molecule type" value="Genomic_DNA"/>
</dbReference>
<evidence type="ECO:0000313" key="1">
    <source>
        <dbReference type="EMBL" id="CAD5209246.1"/>
    </source>
</evidence>
<keyword evidence="2" id="KW-1185">Reference proteome</keyword>
<evidence type="ECO:0008006" key="3">
    <source>
        <dbReference type="Google" id="ProtNLM"/>
    </source>
</evidence>
<dbReference type="OrthoDB" id="5784421at2759"/>
<protein>
    <recommendedName>
        <fullName evidence="3">Armadillo repeat-containing protein 1</fullName>
    </recommendedName>
</protein>
<dbReference type="PANTHER" id="PTHR28592">
    <property type="entry name" value="ARMADILLO REPEAT-CONTAINING PROTEIN 1"/>
    <property type="match status" value="1"/>
</dbReference>
<organism evidence="1 2">
    <name type="scientific">Bursaphelenchus okinawaensis</name>
    <dbReference type="NCBI Taxonomy" id="465554"/>
    <lineage>
        <taxon>Eukaryota</taxon>
        <taxon>Metazoa</taxon>
        <taxon>Ecdysozoa</taxon>
        <taxon>Nematoda</taxon>
        <taxon>Chromadorea</taxon>
        <taxon>Rhabditida</taxon>
        <taxon>Tylenchina</taxon>
        <taxon>Tylenchomorpha</taxon>
        <taxon>Aphelenchoidea</taxon>
        <taxon>Aphelenchoididae</taxon>
        <taxon>Bursaphelenchus</taxon>
    </lineage>
</organism>
<proteinExistence type="predicted"/>
<evidence type="ECO:0000313" key="2">
    <source>
        <dbReference type="Proteomes" id="UP000614601"/>
    </source>
</evidence>